<protein>
    <submittedName>
        <fullName evidence="1">Uncharacterized protein</fullName>
    </submittedName>
</protein>
<sequence length="421" mass="45790">MSQSLVFITGATGFIGAHVVGQTLAAGYKVRLSVRREAQIESLRKLFSKNADQLEFVVITDFTNPDAFSKALQDVTYVFHLASPMPGTAVDFKNDYVAPAVKGTTGILDAAKSFASIKRIVIVSSLLALIPLDALVTGKFTAKEGLNPTIPVDINMSFPEDPNASGGLKYHASKVLAHRATLEWATSNKPSFQIITLHPSFVFGRNLSQTTAAGIDGTNSMLWGSLHSPQPFIPIAAVDVRDVAAAHIKALDVQISAKGEVEEFLLSAGPKEGWTWGGVKDFVVEKYPAIDVKLQGPFGELPSMETDKAENALGVKWRSMEDTMASVHYDDRPSFHGTGWPPRLLVSYAHLEEAIVWETSCRVARRASCMAVPWYPPGPVIVLVAALSLPLSQKLEQSVLGPYAHKGFREALTEQKQYQQQ</sequence>
<name>A0ACC2IPI0_9PLEO</name>
<reference evidence="1" key="1">
    <citation type="submission" date="2022-11" db="EMBL/GenBank/DDBJ databases">
        <title>Genome Sequence of Boeremia exigua.</title>
        <authorList>
            <person name="Buettner E."/>
        </authorList>
    </citation>
    <scope>NUCLEOTIDE SEQUENCE</scope>
    <source>
        <strain evidence="1">CU02</strain>
    </source>
</reference>
<comment type="caution">
    <text evidence="1">The sequence shown here is derived from an EMBL/GenBank/DDBJ whole genome shotgun (WGS) entry which is preliminary data.</text>
</comment>
<dbReference type="EMBL" id="JAPHNI010000071">
    <property type="protein sequence ID" value="KAJ8116997.1"/>
    <property type="molecule type" value="Genomic_DNA"/>
</dbReference>
<accession>A0ACC2IPI0</accession>
<evidence type="ECO:0000313" key="2">
    <source>
        <dbReference type="Proteomes" id="UP001153331"/>
    </source>
</evidence>
<keyword evidence="2" id="KW-1185">Reference proteome</keyword>
<dbReference type="Proteomes" id="UP001153331">
    <property type="component" value="Unassembled WGS sequence"/>
</dbReference>
<evidence type="ECO:0000313" key="1">
    <source>
        <dbReference type="EMBL" id="KAJ8116997.1"/>
    </source>
</evidence>
<gene>
    <name evidence="1" type="ORF">OPT61_g1707</name>
</gene>
<organism evidence="1 2">
    <name type="scientific">Boeremia exigua</name>
    <dbReference type="NCBI Taxonomy" id="749465"/>
    <lineage>
        <taxon>Eukaryota</taxon>
        <taxon>Fungi</taxon>
        <taxon>Dikarya</taxon>
        <taxon>Ascomycota</taxon>
        <taxon>Pezizomycotina</taxon>
        <taxon>Dothideomycetes</taxon>
        <taxon>Pleosporomycetidae</taxon>
        <taxon>Pleosporales</taxon>
        <taxon>Pleosporineae</taxon>
        <taxon>Didymellaceae</taxon>
        <taxon>Boeremia</taxon>
    </lineage>
</organism>
<proteinExistence type="predicted"/>